<organism evidence="2 3">
    <name type="scientific">Euroglyphus maynei</name>
    <name type="common">Mayne's house dust mite</name>
    <dbReference type="NCBI Taxonomy" id="6958"/>
    <lineage>
        <taxon>Eukaryota</taxon>
        <taxon>Metazoa</taxon>
        <taxon>Ecdysozoa</taxon>
        <taxon>Arthropoda</taxon>
        <taxon>Chelicerata</taxon>
        <taxon>Arachnida</taxon>
        <taxon>Acari</taxon>
        <taxon>Acariformes</taxon>
        <taxon>Sarcoptiformes</taxon>
        <taxon>Astigmata</taxon>
        <taxon>Psoroptidia</taxon>
        <taxon>Analgoidea</taxon>
        <taxon>Pyroglyphidae</taxon>
        <taxon>Pyroglyphinae</taxon>
        <taxon>Euroglyphus</taxon>
    </lineage>
</organism>
<sequence>RYKNRLVECSPPSSTINAKKEGCLSLLALASSCTVAADDAARLCIHHETNASDASNSYISKMSTNITNIKERSIRLTPNGDSQIRNYSHVEDGDDDDEHSDSSTTAFSASSCWSPESSSTSPGSIAAAIAVGGGGSHQNIHQNQQQQPQNSGHSEQSKVVNSHNEYAHSFSGRRRYHSTIASSSTTLSP</sequence>
<accession>A0A1Y3B4J3</accession>
<gene>
    <name evidence="2" type="ORF">BLA29_012162</name>
</gene>
<feature type="compositionally biased region" description="Polar residues" evidence="1">
    <location>
        <begin position="179"/>
        <end position="189"/>
    </location>
</feature>
<feature type="region of interest" description="Disordered" evidence="1">
    <location>
        <begin position="78"/>
        <end position="189"/>
    </location>
</feature>
<dbReference type="Proteomes" id="UP000194236">
    <property type="component" value="Unassembled WGS sequence"/>
</dbReference>
<comment type="caution">
    <text evidence="2">The sequence shown here is derived from an EMBL/GenBank/DDBJ whole genome shotgun (WGS) entry which is preliminary data.</text>
</comment>
<protein>
    <submittedName>
        <fullName evidence="2">Uncharacterized protein</fullName>
    </submittedName>
</protein>
<evidence type="ECO:0000313" key="2">
    <source>
        <dbReference type="EMBL" id="OTF75750.1"/>
    </source>
</evidence>
<feature type="non-terminal residue" evidence="2">
    <location>
        <position position="189"/>
    </location>
</feature>
<evidence type="ECO:0000313" key="3">
    <source>
        <dbReference type="Proteomes" id="UP000194236"/>
    </source>
</evidence>
<evidence type="ECO:0000256" key="1">
    <source>
        <dbReference type="SAM" id="MobiDB-lite"/>
    </source>
</evidence>
<dbReference type="AlphaFoldDB" id="A0A1Y3B4J3"/>
<dbReference type="EMBL" id="MUJZ01040542">
    <property type="protein sequence ID" value="OTF75750.1"/>
    <property type="molecule type" value="Genomic_DNA"/>
</dbReference>
<reference evidence="2 3" key="1">
    <citation type="submission" date="2017-03" db="EMBL/GenBank/DDBJ databases">
        <title>Genome Survey of Euroglyphus maynei.</title>
        <authorList>
            <person name="Arlian L.G."/>
            <person name="Morgan M.S."/>
            <person name="Rider S.D."/>
        </authorList>
    </citation>
    <scope>NUCLEOTIDE SEQUENCE [LARGE SCALE GENOMIC DNA]</scope>
    <source>
        <strain evidence="2">Arlian Lab</strain>
        <tissue evidence="2">Whole body</tissue>
    </source>
</reference>
<feature type="compositionally biased region" description="Low complexity" evidence="1">
    <location>
        <begin position="102"/>
        <end position="130"/>
    </location>
</feature>
<feature type="non-terminal residue" evidence="2">
    <location>
        <position position="1"/>
    </location>
</feature>
<keyword evidence="3" id="KW-1185">Reference proteome</keyword>
<name>A0A1Y3B4J3_EURMA</name>
<feature type="compositionally biased region" description="Low complexity" evidence="1">
    <location>
        <begin position="137"/>
        <end position="154"/>
    </location>
</feature>
<proteinExistence type="predicted"/>